<dbReference type="STRING" id="40296.A0A0A2LD78"/>
<evidence type="ECO:0000313" key="2">
    <source>
        <dbReference type="EMBL" id="KGO78077.1"/>
    </source>
</evidence>
<accession>A0A0A2LD78</accession>
<name>A0A0A2LD78_PENIT</name>
<dbReference type="EMBL" id="JQGA01000037">
    <property type="protein sequence ID" value="KGO78077.1"/>
    <property type="molecule type" value="Genomic_DNA"/>
</dbReference>
<feature type="region of interest" description="Disordered" evidence="1">
    <location>
        <begin position="1"/>
        <end position="36"/>
    </location>
</feature>
<gene>
    <name evidence="2" type="ORF">PITC_045870</name>
</gene>
<dbReference type="HOGENOM" id="CLU_1069994_0_0_1"/>
<keyword evidence="3" id="KW-1185">Reference proteome</keyword>
<feature type="region of interest" description="Disordered" evidence="1">
    <location>
        <begin position="90"/>
        <end position="111"/>
    </location>
</feature>
<dbReference type="OrthoDB" id="4367453at2759"/>
<dbReference type="AlphaFoldDB" id="A0A0A2LD78"/>
<evidence type="ECO:0000313" key="3">
    <source>
        <dbReference type="Proteomes" id="UP000030104"/>
    </source>
</evidence>
<dbReference type="PhylomeDB" id="A0A0A2LD78"/>
<organism evidence="2 3">
    <name type="scientific">Penicillium italicum</name>
    <name type="common">Blue mold</name>
    <dbReference type="NCBI Taxonomy" id="40296"/>
    <lineage>
        <taxon>Eukaryota</taxon>
        <taxon>Fungi</taxon>
        <taxon>Dikarya</taxon>
        <taxon>Ascomycota</taxon>
        <taxon>Pezizomycotina</taxon>
        <taxon>Eurotiomycetes</taxon>
        <taxon>Eurotiomycetidae</taxon>
        <taxon>Eurotiales</taxon>
        <taxon>Aspergillaceae</taxon>
        <taxon>Penicillium</taxon>
    </lineage>
</organism>
<dbReference type="Proteomes" id="UP000030104">
    <property type="component" value="Unassembled WGS sequence"/>
</dbReference>
<feature type="compositionally biased region" description="Polar residues" evidence="1">
    <location>
        <begin position="167"/>
        <end position="177"/>
    </location>
</feature>
<dbReference type="OMA" id="QAHIKDE"/>
<evidence type="ECO:0000256" key="1">
    <source>
        <dbReference type="SAM" id="MobiDB-lite"/>
    </source>
</evidence>
<proteinExistence type="predicted"/>
<protein>
    <submittedName>
        <fullName evidence="2">Uncharacterized protein</fullName>
    </submittedName>
</protein>
<reference evidence="2 3" key="1">
    <citation type="journal article" date="2015" name="Mol. Plant Microbe Interact.">
        <title>Genome, transcriptome, and functional analyses of Penicillium expansum provide new insights into secondary metabolism and pathogenicity.</title>
        <authorList>
            <person name="Ballester A.R."/>
            <person name="Marcet-Houben M."/>
            <person name="Levin E."/>
            <person name="Sela N."/>
            <person name="Selma-Lazaro C."/>
            <person name="Carmona L."/>
            <person name="Wisniewski M."/>
            <person name="Droby S."/>
            <person name="Gonzalez-Candelas L."/>
            <person name="Gabaldon T."/>
        </authorList>
    </citation>
    <scope>NUCLEOTIDE SEQUENCE [LARGE SCALE GENOMIC DNA]</scope>
    <source>
        <strain evidence="2 3">PHI-1</strain>
    </source>
</reference>
<sequence>MFRGPLGEGGKKTRPTRGRAIPALRPQNCGSASYPRRAARGRVRGLVREQAFTQRIIRSSFKSRGIYPLDPELILGPLRQRALESEGSPLRILTPSPPPEFASSVTNSPPDTIERVNRLNAKLIHDVKQFENYSQRVKRHIQRSMGANSLLSQENAIPRAELKKARTSSSIANTPRNGKSLLGTKGNVLSPICANRKMVDRRDADSKKLKRIQAKHAKELEAQRRAQEARDLVEAEHEASMAARDSNGANWYIDTTGGYM</sequence>
<feature type="region of interest" description="Disordered" evidence="1">
    <location>
        <begin position="161"/>
        <end position="183"/>
    </location>
</feature>
<comment type="caution">
    <text evidence="2">The sequence shown here is derived from an EMBL/GenBank/DDBJ whole genome shotgun (WGS) entry which is preliminary data.</text>
</comment>